<dbReference type="CDD" id="cd02208">
    <property type="entry name" value="cupin_RmlC-like"/>
    <property type="match status" value="1"/>
</dbReference>
<dbReference type="GO" id="GO:0005737">
    <property type="term" value="C:cytoplasm"/>
    <property type="evidence" value="ECO:0007669"/>
    <property type="project" value="TreeGrafter"/>
</dbReference>
<dbReference type="InterPro" id="IPR005708">
    <property type="entry name" value="Homogentis_dOase"/>
</dbReference>
<proteinExistence type="inferred from homology"/>
<evidence type="ECO:0000256" key="7">
    <source>
        <dbReference type="PIRSR" id="PIRSR605708-1"/>
    </source>
</evidence>
<feature type="binding site" evidence="8">
    <location>
        <position position="335"/>
    </location>
    <ligand>
        <name>Fe cation</name>
        <dbReference type="ChEBI" id="CHEBI:24875"/>
    </ligand>
</feature>
<sequence length="384" mass="44574">MPHYVKMGKVPAKRHTQFRKEDGSLHYEQVMGTKGFSGIQSLIYHINPPTQVREAKKITEIHYEIEEKEALKHRHFHTWETEAGGDFLEARKIFMVNDDIAIGVARPTQQMSYFYRNGEGDEMLYVHEGKGKIESIFGELSFLPGDYLVIPIGTTYRVVLETEQARFLIVESNSAIMPPKRYRNEHGQLLEHSPYCERDLRTPEKLEPKDERGEFEVRVRAQGMLTSYLFDFHPLDAVGWDGYLFPYAFSIHDFEPITGRIHQPPPVHQTFEAHNYVICSFVPRLYDYHPEAVPAPYVHSNVESDEVLYYVDGEFMSRRGIEEGSITLHPSGLPHGPHPGKMEESIGKKETRELAVMIDTFRPLHVVKQAHRYEDSSYMQSWYK</sequence>
<dbReference type="GO" id="GO:0006570">
    <property type="term" value="P:tyrosine metabolic process"/>
    <property type="evidence" value="ECO:0007669"/>
    <property type="project" value="InterPro"/>
</dbReference>
<dbReference type="InterPro" id="IPR046452">
    <property type="entry name" value="HgmA_N"/>
</dbReference>
<keyword evidence="6 8" id="KW-0408">Iron</keyword>
<name>A0A1Q8TS63_PRIMG</name>
<reference evidence="9 10" key="1">
    <citation type="submission" date="2017-07" db="EMBL/GenBank/DDBJ databases">
        <title>Isolation and development of strain Bacillus megaterium SR7 for enhanced growth and metabolite production under supercritical carbon dioxide.</title>
        <authorList>
            <person name="Freedman A.J.E."/>
            <person name="Peet K.C."/>
            <person name="Boock J.T."/>
            <person name="Penn K."/>
            <person name="Prather K.L.J."/>
            <person name="Thompson J.R."/>
        </authorList>
    </citation>
    <scope>NUCLEOTIDE SEQUENCE [LARGE SCALE GENOMIC DNA]</scope>
    <source>
        <strain evidence="9 10">SR7</strain>
    </source>
</reference>
<gene>
    <name evidence="9" type="ORF">CIB87_10920</name>
</gene>
<dbReference type="EMBL" id="CP022674">
    <property type="protein sequence ID" value="AXI29495.1"/>
    <property type="molecule type" value="Genomic_DNA"/>
</dbReference>
<evidence type="ECO:0000256" key="4">
    <source>
        <dbReference type="ARBA" id="ARBA00022964"/>
    </source>
</evidence>
<dbReference type="PANTHER" id="PTHR11056:SF0">
    <property type="entry name" value="HOMOGENTISATE 1,2-DIOXYGENASE"/>
    <property type="match status" value="1"/>
</dbReference>
<feature type="binding site" evidence="8">
    <location>
        <position position="335"/>
    </location>
    <ligand>
        <name>homogentisate</name>
        <dbReference type="ChEBI" id="CHEBI:16169"/>
    </ligand>
</feature>
<keyword evidence="4" id="KW-0223">Dioxygenase</keyword>
<dbReference type="RefSeq" id="WP_075422560.1">
    <property type="nucleotide sequence ID" value="NZ_CP022674.1"/>
</dbReference>
<keyword evidence="3 8" id="KW-0479">Metal-binding</keyword>
<dbReference type="GO" id="GO:0006559">
    <property type="term" value="P:L-phenylalanine catabolic process"/>
    <property type="evidence" value="ECO:0007669"/>
    <property type="project" value="InterPro"/>
</dbReference>
<dbReference type="SUPFAM" id="SSF51182">
    <property type="entry name" value="RmlC-like cupins"/>
    <property type="match status" value="1"/>
</dbReference>
<evidence type="ECO:0000256" key="8">
    <source>
        <dbReference type="PIRSR" id="PIRSR605708-2"/>
    </source>
</evidence>
<dbReference type="AlphaFoldDB" id="A0A1Q8TS63"/>
<dbReference type="GO" id="GO:0004411">
    <property type="term" value="F:homogentisate 1,2-dioxygenase activity"/>
    <property type="evidence" value="ECO:0007669"/>
    <property type="project" value="InterPro"/>
</dbReference>
<dbReference type="PANTHER" id="PTHR11056">
    <property type="entry name" value="HOMOGENTISATE 1,2-DIOXYGENASE"/>
    <property type="match status" value="1"/>
</dbReference>
<organism evidence="9 10">
    <name type="scientific">Priestia megaterium</name>
    <name type="common">Bacillus megaterium</name>
    <dbReference type="NCBI Taxonomy" id="1404"/>
    <lineage>
        <taxon>Bacteria</taxon>
        <taxon>Bacillati</taxon>
        <taxon>Bacillota</taxon>
        <taxon>Bacilli</taxon>
        <taxon>Bacillales</taxon>
        <taxon>Bacillaceae</taxon>
        <taxon>Priestia</taxon>
    </lineage>
</organism>
<evidence type="ECO:0000256" key="5">
    <source>
        <dbReference type="ARBA" id="ARBA00023002"/>
    </source>
</evidence>
<evidence type="ECO:0000313" key="10">
    <source>
        <dbReference type="Proteomes" id="UP000253834"/>
    </source>
</evidence>
<dbReference type="GO" id="GO:0046872">
    <property type="term" value="F:metal ion binding"/>
    <property type="evidence" value="ECO:0007669"/>
    <property type="project" value="UniProtKB-KW"/>
</dbReference>
<comment type="similarity">
    <text evidence="2">Belongs to the homogentisate dioxygenase family.</text>
</comment>
<accession>A0A1Q8TS63</accession>
<comment type="cofactor">
    <cofactor evidence="1 8">
        <name>Fe cation</name>
        <dbReference type="ChEBI" id="CHEBI:24875"/>
    </cofactor>
</comment>
<evidence type="ECO:0000256" key="6">
    <source>
        <dbReference type="ARBA" id="ARBA00023004"/>
    </source>
</evidence>
<feature type="active site" description="Proton acceptor" evidence="7">
    <location>
        <position position="262"/>
    </location>
</feature>
<evidence type="ECO:0000313" key="9">
    <source>
        <dbReference type="EMBL" id="AXI29495.1"/>
    </source>
</evidence>
<evidence type="ECO:0000256" key="2">
    <source>
        <dbReference type="ARBA" id="ARBA00007757"/>
    </source>
</evidence>
<feature type="binding site" evidence="8">
    <location>
        <position position="305"/>
    </location>
    <ligand>
        <name>Fe cation</name>
        <dbReference type="ChEBI" id="CHEBI:24875"/>
    </ligand>
</feature>
<evidence type="ECO:0000256" key="1">
    <source>
        <dbReference type="ARBA" id="ARBA00001962"/>
    </source>
</evidence>
<dbReference type="Proteomes" id="UP000253834">
    <property type="component" value="Chromosome"/>
</dbReference>
<dbReference type="Gene3D" id="2.60.120.10">
    <property type="entry name" value="Jelly Rolls"/>
    <property type="match status" value="1"/>
</dbReference>
<feature type="binding site" evidence="8">
    <location>
        <position position="299"/>
    </location>
    <ligand>
        <name>Fe cation</name>
        <dbReference type="ChEBI" id="CHEBI:24875"/>
    </ligand>
</feature>
<evidence type="ECO:0000256" key="3">
    <source>
        <dbReference type="ARBA" id="ARBA00022723"/>
    </source>
</evidence>
<dbReference type="InterPro" id="IPR011051">
    <property type="entry name" value="RmlC_Cupin_sf"/>
</dbReference>
<dbReference type="InterPro" id="IPR014710">
    <property type="entry name" value="RmlC-like_jellyroll"/>
</dbReference>
<dbReference type="Pfam" id="PF20510">
    <property type="entry name" value="HgmA_N"/>
    <property type="match status" value="1"/>
</dbReference>
<protein>
    <submittedName>
        <fullName evidence="9">Homogentisate 1,2-dioxygenase</fullName>
    </submittedName>
</protein>
<keyword evidence="5" id="KW-0560">Oxidoreductase</keyword>